<feature type="signal peptide" evidence="1">
    <location>
        <begin position="1"/>
        <end position="21"/>
    </location>
</feature>
<dbReference type="PROSITE" id="PS51257">
    <property type="entry name" value="PROKAR_LIPOPROTEIN"/>
    <property type="match status" value="1"/>
</dbReference>
<reference evidence="2" key="1">
    <citation type="submission" date="2022-06" db="EMBL/GenBank/DDBJ databases">
        <authorList>
            <person name="Berger JAMES D."/>
            <person name="Berger JAMES D."/>
        </authorList>
    </citation>
    <scope>NUCLEOTIDE SEQUENCE [LARGE SCALE GENOMIC DNA]</scope>
</reference>
<organism evidence="2 3">
    <name type="scientific">Trichobilharzia regenti</name>
    <name type="common">Nasal bird schistosome</name>
    <dbReference type="NCBI Taxonomy" id="157069"/>
    <lineage>
        <taxon>Eukaryota</taxon>
        <taxon>Metazoa</taxon>
        <taxon>Spiralia</taxon>
        <taxon>Lophotrochozoa</taxon>
        <taxon>Platyhelminthes</taxon>
        <taxon>Trematoda</taxon>
        <taxon>Digenea</taxon>
        <taxon>Strigeidida</taxon>
        <taxon>Schistosomatoidea</taxon>
        <taxon>Schistosomatidae</taxon>
        <taxon>Trichobilharzia</taxon>
    </lineage>
</organism>
<evidence type="ECO:0000256" key="1">
    <source>
        <dbReference type="SAM" id="SignalP"/>
    </source>
</evidence>
<dbReference type="WBParaSite" id="TREG1_60870.1">
    <property type="protein sequence ID" value="TREG1_60870.1"/>
    <property type="gene ID" value="TREG1_60870"/>
</dbReference>
<dbReference type="AlphaFoldDB" id="A0AA85K4D1"/>
<keyword evidence="2" id="KW-1185">Reference proteome</keyword>
<sequence length="67" mass="7916">MKITFIGLCILSLLIISCVEARSRPKDEWVKRSVLVDSEDVPPIARRQIFDKFGEEMNKKRSFFYHQ</sequence>
<dbReference type="Proteomes" id="UP000050795">
    <property type="component" value="Unassembled WGS sequence"/>
</dbReference>
<evidence type="ECO:0000313" key="3">
    <source>
        <dbReference type="WBParaSite" id="TREG1_60870.1"/>
    </source>
</evidence>
<evidence type="ECO:0000313" key="2">
    <source>
        <dbReference type="Proteomes" id="UP000050795"/>
    </source>
</evidence>
<accession>A0AA85K4D1</accession>
<reference evidence="3" key="2">
    <citation type="submission" date="2023-11" db="UniProtKB">
        <authorList>
            <consortium name="WormBaseParasite"/>
        </authorList>
    </citation>
    <scope>IDENTIFICATION</scope>
</reference>
<feature type="chain" id="PRO_5041712081" evidence="1">
    <location>
        <begin position="22"/>
        <end position="67"/>
    </location>
</feature>
<protein>
    <submittedName>
        <fullName evidence="3">Uncharacterized protein</fullName>
    </submittedName>
</protein>
<name>A0AA85K4D1_TRIRE</name>
<keyword evidence="1" id="KW-0732">Signal</keyword>
<proteinExistence type="predicted"/>